<evidence type="ECO:0000313" key="3">
    <source>
        <dbReference type="Proteomes" id="UP000023152"/>
    </source>
</evidence>
<evidence type="ECO:0000313" key="2">
    <source>
        <dbReference type="EMBL" id="ETO13489.1"/>
    </source>
</evidence>
<name>X6MI02_RETFI</name>
<sequence length="106" mass="11867">MNAYHLAQIGKCKNCLPVLKRTIDQLYSNKISGNTGVGGGTEEEEEEEAAIVRETETEIEKDTNKGSNEEEDKTREHDQNEKKDAMSFDESSDGHTHHCIVLFGII</sequence>
<dbReference type="Proteomes" id="UP000023152">
    <property type="component" value="Unassembled WGS sequence"/>
</dbReference>
<keyword evidence="3" id="KW-1185">Reference proteome</keyword>
<reference evidence="2 3" key="1">
    <citation type="journal article" date="2013" name="Curr. Biol.">
        <title>The Genome of the Foraminiferan Reticulomyxa filosa.</title>
        <authorList>
            <person name="Glockner G."/>
            <person name="Hulsmann N."/>
            <person name="Schleicher M."/>
            <person name="Noegel A.A."/>
            <person name="Eichinger L."/>
            <person name="Gallinger C."/>
            <person name="Pawlowski J."/>
            <person name="Sierra R."/>
            <person name="Euteneuer U."/>
            <person name="Pillet L."/>
            <person name="Moustafa A."/>
            <person name="Platzer M."/>
            <person name="Groth M."/>
            <person name="Szafranski K."/>
            <person name="Schliwa M."/>
        </authorList>
    </citation>
    <scope>NUCLEOTIDE SEQUENCE [LARGE SCALE GENOMIC DNA]</scope>
</reference>
<dbReference type="EMBL" id="ASPP01020576">
    <property type="protein sequence ID" value="ETO13489.1"/>
    <property type="molecule type" value="Genomic_DNA"/>
</dbReference>
<comment type="caution">
    <text evidence="2">The sequence shown here is derived from an EMBL/GenBank/DDBJ whole genome shotgun (WGS) entry which is preliminary data.</text>
</comment>
<organism evidence="2 3">
    <name type="scientific">Reticulomyxa filosa</name>
    <dbReference type="NCBI Taxonomy" id="46433"/>
    <lineage>
        <taxon>Eukaryota</taxon>
        <taxon>Sar</taxon>
        <taxon>Rhizaria</taxon>
        <taxon>Retaria</taxon>
        <taxon>Foraminifera</taxon>
        <taxon>Monothalamids</taxon>
        <taxon>Reticulomyxidae</taxon>
        <taxon>Reticulomyxa</taxon>
    </lineage>
</organism>
<accession>X6MI02</accession>
<gene>
    <name evidence="2" type="ORF">RFI_23882</name>
</gene>
<feature type="region of interest" description="Disordered" evidence="1">
    <location>
        <begin position="29"/>
        <end position="94"/>
    </location>
</feature>
<evidence type="ECO:0000256" key="1">
    <source>
        <dbReference type="SAM" id="MobiDB-lite"/>
    </source>
</evidence>
<proteinExistence type="predicted"/>
<protein>
    <submittedName>
        <fullName evidence="2">Uncharacterized protein</fullName>
    </submittedName>
</protein>
<dbReference type="AlphaFoldDB" id="X6MI02"/>
<feature type="compositionally biased region" description="Basic and acidic residues" evidence="1">
    <location>
        <begin position="50"/>
        <end position="94"/>
    </location>
</feature>